<evidence type="ECO:0000256" key="2">
    <source>
        <dbReference type="ARBA" id="ARBA00023125"/>
    </source>
</evidence>
<dbReference type="SUPFAM" id="SSF46689">
    <property type="entry name" value="Homeodomain-like"/>
    <property type="match status" value="1"/>
</dbReference>
<dbReference type="GO" id="GO:0000976">
    <property type="term" value="F:transcription cis-regulatory region binding"/>
    <property type="evidence" value="ECO:0007669"/>
    <property type="project" value="TreeGrafter"/>
</dbReference>
<evidence type="ECO:0000256" key="4">
    <source>
        <dbReference type="PROSITE-ProRule" id="PRU00335"/>
    </source>
</evidence>
<proteinExistence type="predicted"/>
<dbReference type="Gene3D" id="1.10.357.10">
    <property type="entry name" value="Tetracycline Repressor, domain 2"/>
    <property type="match status" value="1"/>
</dbReference>
<keyword evidence="3" id="KW-0804">Transcription</keyword>
<reference evidence="7" key="1">
    <citation type="submission" date="2017-04" db="EMBL/GenBank/DDBJ databases">
        <authorList>
            <person name="Varghese N."/>
            <person name="Submissions S."/>
        </authorList>
    </citation>
    <scope>NUCLEOTIDE SEQUENCE [LARGE SCALE GENOMIC DNA]</scope>
    <source>
        <strain evidence="7">VKM Ac-2121</strain>
    </source>
</reference>
<sequence>MPLPRMERMPPAPARDRVLDAFEELLTEQGERSATLDAVARSAGVSKGGLLYHFPSKDALVDGLLERLDERLEEDIDRIRTSDEGVVPYLIRTSFAADTPFDRTILAVSRIAQGHDERASAGLARIHDSWNAVVAEAVGDPLIARAIVLMSDGLYYNSALLPTREGTRGQAEDVLAVIDRLLEK</sequence>
<dbReference type="GO" id="GO:0003700">
    <property type="term" value="F:DNA-binding transcription factor activity"/>
    <property type="evidence" value="ECO:0007669"/>
    <property type="project" value="TreeGrafter"/>
</dbReference>
<gene>
    <name evidence="6" type="ORF">SAMN06295885_2897</name>
</gene>
<dbReference type="Proteomes" id="UP000193711">
    <property type="component" value="Unassembled WGS sequence"/>
</dbReference>
<evidence type="ECO:0000256" key="3">
    <source>
        <dbReference type="ARBA" id="ARBA00023163"/>
    </source>
</evidence>
<dbReference type="PANTHER" id="PTHR30055">
    <property type="entry name" value="HTH-TYPE TRANSCRIPTIONAL REGULATOR RUTR"/>
    <property type="match status" value="1"/>
</dbReference>
<evidence type="ECO:0000313" key="6">
    <source>
        <dbReference type="EMBL" id="SMH47051.1"/>
    </source>
</evidence>
<dbReference type="InterPro" id="IPR050109">
    <property type="entry name" value="HTH-type_TetR-like_transc_reg"/>
</dbReference>
<evidence type="ECO:0000256" key="1">
    <source>
        <dbReference type="ARBA" id="ARBA00023015"/>
    </source>
</evidence>
<dbReference type="STRING" id="1891671.SAMN06295885_2897"/>
<keyword evidence="7" id="KW-1185">Reference proteome</keyword>
<evidence type="ECO:0000313" key="7">
    <source>
        <dbReference type="Proteomes" id="UP000193711"/>
    </source>
</evidence>
<dbReference type="Pfam" id="PF00440">
    <property type="entry name" value="TetR_N"/>
    <property type="match status" value="1"/>
</dbReference>
<feature type="domain" description="HTH tetR-type" evidence="5">
    <location>
        <begin position="12"/>
        <end position="72"/>
    </location>
</feature>
<dbReference type="AlphaFoldDB" id="A0A1X7P7U2"/>
<organism evidence="6 7">
    <name type="scientific">Rathayibacter oskolensis</name>
    <dbReference type="NCBI Taxonomy" id="1891671"/>
    <lineage>
        <taxon>Bacteria</taxon>
        <taxon>Bacillati</taxon>
        <taxon>Actinomycetota</taxon>
        <taxon>Actinomycetes</taxon>
        <taxon>Micrococcales</taxon>
        <taxon>Microbacteriaceae</taxon>
        <taxon>Rathayibacter</taxon>
    </lineage>
</organism>
<name>A0A1X7P7U2_9MICO</name>
<dbReference type="PROSITE" id="PS50977">
    <property type="entry name" value="HTH_TETR_2"/>
    <property type="match status" value="1"/>
</dbReference>
<keyword evidence="1" id="KW-0805">Transcription regulation</keyword>
<evidence type="ECO:0000259" key="5">
    <source>
        <dbReference type="PROSITE" id="PS50977"/>
    </source>
</evidence>
<dbReference type="PANTHER" id="PTHR30055:SF234">
    <property type="entry name" value="HTH-TYPE TRANSCRIPTIONAL REGULATOR BETI"/>
    <property type="match status" value="1"/>
</dbReference>
<dbReference type="PRINTS" id="PR00455">
    <property type="entry name" value="HTHTETR"/>
</dbReference>
<dbReference type="InterPro" id="IPR009057">
    <property type="entry name" value="Homeodomain-like_sf"/>
</dbReference>
<feature type="DNA-binding region" description="H-T-H motif" evidence="4">
    <location>
        <begin position="35"/>
        <end position="54"/>
    </location>
</feature>
<dbReference type="EMBL" id="FXBM01000002">
    <property type="protein sequence ID" value="SMH47051.1"/>
    <property type="molecule type" value="Genomic_DNA"/>
</dbReference>
<accession>A0A1X7P7U2</accession>
<protein>
    <submittedName>
        <fullName evidence="6">Transcriptional regulator, TetR family</fullName>
    </submittedName>
</protein>
<keyword evidence="2 4" id="KW-0238">DNA-binding</keyword>
<dbReference type="InterPro" id="IPR001647">
    <property type="entry name" value="HTH_TetR"/>
</dbReference>